<evidence type="ECO:0000313" key="1">
    <source>
        <dbReference type="EMBL" id="MBP2236604.1"/>
    </source>
</evidence>
<reference evidence="1 2" key="1">
    <citation type="submission" date="2021-03" db="EMBL/GenBank/DDBJ databases">
        <title>Genomic Encyclopedia of Type Strains, Phase IV (KMG-IV): sequencing the most valuable type-strain genomes for metagenomic binning, comparative biology and taxonomic classification.</title>
        <authorList>
            <person name="Goeker M."/>
        </authorList>
    </citation>
    <scope>NUCLEOTIDE SEQUENCE [LARGE SCALE GENOMIC DNA]</scope>
    <source>
        <strain evidence="1 2">DSM 13372</strain>
    </source>
</reference>
<organism evidence="1 2">
    <name type="scientific">Sinorhizobium kostiense</name>
    <dbReference type="NCBI Taxonomy" id="76747"/>
    <lineage>
        <taxon>Bacteria</taxon>
        <taxon>Pseudomonadati</taxon>
        <taxon>Pseudomonadota</taxon>
        <taxon>Alphaproteobacteria</taxon>
        <taxon>Hyphomicrobiales</taxon>
        <taxon>Rhizobiaceae</taxon>
        <taxon>Sinorhizobium/Ensifer group</taxon>
        <taxon>Sinorhizobium</taxon>
    </lineage>
</organism>
<name>A0ABS4R130_9HYPH</name>
<dbReference type="Proteomes" id="UP000730739">
    <property type="component" value="Unassembled WGS sequence"/>
</dbReference>
<proteinExistence type="predicted"/>
<sequence length="67" mass="7714">MERRDYQSKSISPDEVEMLSNVFEQLLHDYQIPRDGQEAEDLAARLVAAYQSGVRDVEMLKTLSLRA</sequence>
<accession>A0ABS4R130</accession>
<dbReference type="RefSeq" id="WP_209602443.1">
    <property type="nucleotide sequence ID" value="NZ_JAGILA010000003.1"/>
</dbReference>
<evidence type="ECO:0000313" key="2">
    <source>
        <dbReference type="Proteomes" id="UP000730739"/>
    </source>
</evidence>
<protein>
    <submittedName>
        <fullName evidence="1">Uncharacterized protein</fullName>
    </submittedName>
</protein>
<dbReference type="EMBL" id="JAGILA010000003">
    <property type="protein sequence ID" value="MBP2236604.1"/>
    <property type="molecule type" value="Genomic_DNA"/>
</dbReference>
<comment type="caution">
    <text evidence="1">The sequence shown here is derived from an EMBL/GenBank/DDBJ whole genome shotgun (WGS) entry which is preliminary data.</text>
</comment>
<keyword evidence="2" id="KW-1185">Reference proteome</keyword>
<gene>
    <name evidence="1" type="ORF">J2Z31_003118</name>
</gene>